<dbReference type="AlphaFoldDB" id="A0A8J3YSY3"/>
<evidence type="ECO:0000313" key="1">
    <source>
        <dbReference type="EMBL" id="GIJ49310.1"/>
    </source>
</evidence>
<reference evidence="1" key="1">
    <citation type="submission" date="2021-01" db="EMBL/GenBank/DDBJ databases">
        <title>Whole genome shotgun sequence of Virgisporangium aliadipatigenens NBRC 105644.</title>
        <authorList>
            <person name="Komaki H."/>
            <person name="Tamura T."/>
        </authorList>
    </citation>
    <scope>NUCLEOTIDE SEQUENCE</scope>
    <source>
        <strain evidence="1">NBRC 105644</strain>
    </source>
</reference>
<protein>
    <submittedName>
        <fullName evidence="1">Uncharacterized protein</fullName>
    </submittedName>
</protein>
<keyword evidence="2" id="KW-1185">Reference proteome</keyword>
<proteinExistence type="predicted"/>
<dbReference type="EMBL" id="BOPF01000026">
    <property type="protein sequence ID" value="GIJ49310.1"/>
    <property type="molecule type" value="Genomic_DNA"/>
</dbReference>
<evidence type="ECO:0000313" key="2">
    <source>
        <dbReference type="Proteomes" id="UP000619260"/>
    </source>
</evidence>
<dbReference type="RefSeq" id="WP_203902784.1">
    <property type="nucleotide sequence ID" value="NZ_BOPF01000026.1"/>
</dbReference>
<comment type="caution">
    <text evidence="1">The sequence shown here is derived from an EMBL/GenBank/DDBJ whole genome shotgun (WGS) entry which is preliminary data.</text>
</comment>
<accession>A0A8J3YSY3</accession>
<gene>
    <name evidence="1" type="ORF">Val02_61960</name>
</gene>
<sequence length="229" mass="25210">MENLDIAAQVAHDVVDARQLLTGTGNLPGVADVDRALVSILCHLSAVGMAHVTVSRRWFSNTVKSRPLDRGEAEQVQLQIADLKASLARLKELIRTPERVAPHLPSKERYRQRTRMEAAIVAEAQQLVGRIDGMWGRFRGIATLFVPYWVHQHPDGYFVASAKLSHNDLGGVTTSGLAGQNGEPNTVDVAEQHLLEALINKVNRFEVPLVALPFNPPEGPVLRLTVRMP</sequence>
<organism evidence="1 2">
    <name type="scientific">Virgisporangium aliadipatigenens</name>
    <dbReference type="NCBI Taxonomy" id="741659"/>
    <lineage>
        <taxon>Bacteria</taxon>
        <taxon>Bacillati</taxon>
        <taxon>Actinomycetota</taxon>
        <taxon>Actinomycetes</taxon>
        <taxon>Micromonosporales</taxon>
        <taxon>Micromonosporaceae</taxon>
        <taxon>Virgisporangium</taxon>
    </lineage>
</organism>
<name>A0A8J3YSY3_9ACTN</name>
<dbReference type="Proteomes" id="UP000619260">
    <property type="component" value="Unassembled WGS sequence"/>
</dbReference>